<evidence type="ECO:0000313" key="2">
    <source>
        <dbReference type="EMBL" id="KAG9395856.1"/>
    </source>
</evidence>
<dbReference type="AlphaFoldDB" id="A0A8J6BZT8"/>
<organism evidence="2 3">
    <name type="scientific">Carpediemonas membranifera</name>
    <dbReference type="NCBI Taxonomy" id="201153"/>
    <lineage>
        <taxon>Eukaryota</taxon>
        <taxon>Metamonada</taxon>
        <taxon>Carpediemonas-like organisms</taxon>
        <taxon>Carpediemonas</taxon>
    </lineage>
</organism>
<accession>A0A8J6BZT8</accession>
<protein>
    <submittedName>
        <fullName evidence="2">Uncharacterized protein</fullName>
    </submittedName>
</protein>
<evidence type="ECO:0000256" key="1">
    <source>
        <dbReference type="SAM" id="MobiDB-lite"/>
    </source>
</evidence>
<dbReference type="Proteomes" id="UP000717585">
    <property type="component" value="Unassembled WGS sequence"/>
</dbReference>
<gene>
    <name evidence="2" type="ORF">J8273_2769</name>
</gene>
<feature type="region of interest" description="Disordered" evidence="1">
    <location>
        <begin position="53"/>
        <end position="186"/>
    </location>
</feature>
<dbReference type="EMBL" id="JAHDYR010000008">
    <property type="protein sequence ID" value="KAG9395856.1"/>
    <property type="molecule type" value="Genomic_DNA"/>
</dbReference>
<sequence length="512" mass="56669">MDSGAVRVPEHDHTACKDHRTQVRGDHRGLSRRLLSVPCLPIVPSFGHPADHRPHAIAGGDTGPQQVRPHADPAGRLPRCPHRHRKRVPKNLKRQGRGLHGHDLQGPPGRVHHSFRLAEAPRPSVILRRDHTVRPPRTQTTAGHPYDGDRPPLQPNPQAAGGVASPPPRSPTQEVRRSKSGLGNTRYAPDFCHLRRINVRLGSMPVQWGEGSGITGCLPPSSQGGTHWRQGALRDRSGDQSRAPAGVTLLSHSLCRQLSCHQLGKQTGIAEPPPAAHQILQDIYNTAETKRLDVHCFHIAGHLNVQADRLSRFAKLDWSSPREVLETIMRKWGPVEIDVTARPDKVLALPGFAEIAWSIHDNGFQMDWRGVRIYIAPPIALLGVTCRRLQTIRASTQTGNPRHWRSAAIVLCPDLNSPEVRAIKRLTPLKLYLRVQAKHLLQSELAWTATDKGKIRFVALILKTRSKPSSLTTDYHISETNRRAAQQRAGSPNSSNPATRATHTRNSSKSSF</sequence>
<feature type="region of interest" description="Disordered" evidence="1">
    <location>
        <begin position="471"/>
        <end position="512"/>
    </location>
</feature>
<evidence type="ECO:0000313" key="3">
    <source>
        <dbReference type="Proteomes" id="UP000717585"/>
    </source>
</evidence>
<comment type="caution">
    <text evidence="2">The sequence shown here is derived from an EMBL/GenBank/DDBJ whole genome shotgun (WGS) entry which is preliminary data.</text>
</comment>
<feature type="region of interest" description="Disordered" evidence="1">
    <location>
        <begin position="222"/>
        <end position="243"/>
    </location>
</feature>
<keyword evidence="3" id="KW-1185">Reference proteome</keyword>
<feature type="compositionally biased region" description="Polar residues" evidence="1">
    <location>
        <begin position="488"/>
        <end position="512"/>
    </location>
</feature>
<reference evidence="2" key="1">
    <citation type="submission" date="2021-05" db="EMBL/GenBank/DDBJ databases">
        <title>A free-living protist that lacks canonical eukaryotic 1 DNA replication and segregation systems.</title>
        <authorList>
            <person name="Salas-Leiva D.E."/>
            <person name="Tromer E.C."/>
            <person name="Curtis B.A."/>
            <person name="Jerlstrom-Hultqvist J."/>
            <person name="Kolisko M."/>
            <person name="Yi Z."/>
            <person name="Salas-Leiva J.S."/>
            <person name="Gallot-Lavallee L."/>
            <person name="Kops G.J.P.L."/>
            <person name="Archibald J.M."/>
            <person name="Simpson A.G.B."/>
            <person name="Roger A.J."/>
        </authorList>
    </citation>
    <scope>NUCLEOTIDE SEQUENCE</scope>
    <source>
        <strain evidence="2">BICM</strain>
    </source>
</reference>
<feature type="compositionally biased region" description="Basic residues" evidence="1">
    <location>
        <begin position="79"/>
        <end position="99"/>
    </location>
</feature>
<name>A0A8J6BZT8_9EUKA</name>
<proteinExistence type="predicted"/>